<dbReference type="AlphaFoldDB" id="A0A450VKM2"/>
<evidence type="ECO:0000256" key="1">
    <source>
        <dbReference type="SAM" id="MobiDB-lite"/>
    </source>
</evidence>
<gene>
    <name evidence="3" type="ORF">BECKH772A_GA0070896_102566</name>
    <name evidence="2" type="ORF">BECKH772B_GA0070898_102448</name>
    <name evidence="4" type="ORF">BECKH772C_GA0070978_102607</name>
</gene>
<evidence type="ECO:0000313" key="4">
    <source>
        <dbReference type="EMBL" id="VFK05338.1"/>
    </source>
</evidence>
<feature type="region of interest" description="Disordered" evidence="1">
    <location>
        <begin position="236"/>
        <end position="255"/>
    </location>
</feature>
<evidence type="ECO:0000313" key="3">
    <source>
        <dbReference type="EMBL" id="VFK02163.1"/>
    </source>
</evidence>
<sequence>METLDAYRRYLREALNHSHDALARDAEAGGDFLAIPPAIAGSILDAEASNPGIRELLDGLRAKYSSDPALALEGEDFEAMASNIMSGGVLSAWEECRAKNAAREDAKEEAKDNDEFVHRINGAQNEIFSVTFTWLPGVQTDLPLLQVAGLTVTGGAAHIPARIKQGTVFHRHTGYTQSFKWTDPRQDISIRLDFQGHPGTEVVVPALRPRNIIPVGTVIQSMLKWEDYVKAVNDEPEYEPDANEPNTSQWAPCDGRDIEGSGLAGLWPGHTLALDLRRVFLRGAEPIH</sequence>
<dbReference type="EMBL" id="CAADFG010000256">
    <property type="protein sequence ID" value="VFK02163.1"/>
    <property type="molecule type" value="Genomic_DNA"/>
</dbReference>
<name>A0A450VKM2_9GAMM</name>
<organism evidence="4">
    <name type="scientific">Candidatus Kentrum eta</name>
    <dbReference type="NCBI Taxonomy" id="2126337"/>
    <lineage>
        <taxon>Bacteria</taxon>
        <taxon>Pseudomonadati</taxon>
        <taxon>Pseudomonadota</taxon>
        <taxon>Gammaproteobacteria</taxon>
        <taxon>Candidatus Kentrum</taxon>
    </lineage>
</organism>
<dbReference type="EMBL" id="CAADFJ010000260">
    <property type="protein sequence ID" value="VFK05338.1"/>
    <property type="molecule type" value="Genomic_DNA"/>
</dbReference>
<protein>
    <submittedName>
        <fullName evidence="4">Uncharacterized protein</fullName>
    </submittedName>
</protein>
<evidence type="ECO:0000313" key="2">
    <source>
        <dbReference type="EMBL" id="VFK01744.1"/>
    </source>
</evidence>
<dbReference type="EMBL" id="CAADFI010000244">
    <property type="protein sequence ID" value="VFK01744.1"/>
    <property type="molecule type" value="Genomic_DNA"/>
</dbReference>
<accession>A0A450VKM2</accession>
<proteinExistence type="predicted"/>
<reference evidence="4" key="1">
    <citation type="submission" date="2019-02" db="EMBL/GenBank/DDBJ databases">
        <authorList>
            <person name="Gruber-Vodicka R. H."/>
            <person name="Seah K. B. B."/>
        </authorList>
    </citation>
    <scope>NUCLEOTIDE SEQUENCE</scope>
    <source>
        <strain evidence="4">BECK_SA2B12</strain>
        <strain evidence="3">BECK_SA2B15</strain>
        <strain evidence="2">BECK_SA2B20</strain>
    </source>
</reference>